<dbReference type="PROSITE" id="PS50144">
    <property type="entry name" value="MATH"/>
    <property type="match status" value="1"/>
</dbReference>
<organism evidence="4 5">
    <name type="scientific">Rhizophlyctis rosea</name>
    <dbReference type="NCBI Taxonomy" id="64517"/>
    <lineage>
        <taxon>Eukaryota</taxon>
        <taxon>Fungi</taxon>
        <taxon>Fungi incertae sedis</taxon>
        <taxon>Chytridiomycota</taxon>
        <taxon>Chytridiomycota incertae sedis</taxon>
        <taxon>Chytridiomycetes</taxon>
        <taxon>Rhizophlyctidales</taxon>
        <taxon>Rhizophlyctidaceae</taxon>
        <taxon>Rhizophlyctis</taxon>
    </lineage>
</organism>
<evidence type="ECO:0008006" key="6">
    <source>
        <dbReference type="Google" id="ProtNLM"/>
    </source>
</evidence>
<dbReference type="SUPFAM" id="SSF54695">
    <property type="entry name" value="POZ domain"/>
    <property type="match status" value="1"/>
</dbReference>
<evidence type="ECO:0000259" key="2">
    <source>
        <dbReference type="PROSITE" id="PS50097"/>
    </source>
</evidence>
<dbReference type="Gene3D" id="3.30.710.10">
    <property type="entry name" value="Potassium Channel Kv1.1, Chain A"/>
    <property type="match status" value="1"/>
</dbReference>
<evidence type="ECO:0000313" key="5">
    <source>
        <dbReference type="Proteomes" id="UP001212841"/>
    </source>
</evidence>
<dbReference type="PANTHER" id="PTHR24413">
    <property type="entry name" value="SPECKLE-TYPE POZ PROTEIN"/>
    <property type="match status" value="1"/>
</dbReference>
<feature type="region of interest" description="Disordered" evidence="1">
    <location>
        <begin position="131"/>
        <end position="163"/>
    </location>
</feature>
<proteinExistence type="predicted"/>
<keyword evidence="5" id="KW-1185">Reference proteome</keyword>
<dbReference type="SMART" id="SM00225">
    <property type="entry name" value="BTB"/>
    <property type="match status" value="1"/>
</dbReference>
<accession>A0AAD5SH93</accession>
<evidence type="ECO:0000256" key="1">
    <source>
        <dbReference type="SAM" id="MobiDB-lite"/>
    </source>
</evidence>
<evidence type="ECO:0000259" key="3">
    <source>
        <dbReference type="PROSITE" id="PS50144"/>
    </source>
</evidence>
<dbReference type="CDD" id="cd00121">
    <property type="entry name" value="MATH"/>
    <property type="match status" value="1"/>
</dbReference>
<feature type="domain" description="MATH" evidence="3">
    <location>
        <begin position="1"/>
        <end position="90"/>
    </location>
</feature>
<dbReference type="GO" id="GO:0030163">
    <property type="term" value="P:protein catabolic process"/>
    <property type="evidence" value="ECO:0007669"/>
    <property type="project" value="UniProtKB-ARBA"/>
</dbReference>
<protein>
    <recommendedName>
        <fullName evidence="6">BTB domain-containing protein</fullName>
    </recommendedName>
</protein>
<dbReference type="Proteomes" id="UP001212841">
    <property type="component" value="Unassembled WGS sequence"/>
</dbReference>
<dbReference type="Pfam" id="PF00651">
    <property type="entry name" value="BTB"/>
    <property type="match status" value="1"/>
</dbReference>
<evidence type="ECO:0000313" key="4">
    <source>
        <dbReference type="EMBL" id="KAJ3055318.1"/>
    </source>
</evidence>
<dbReference type="InterPro" id="IPR002083">
    <property type="entry name" value="MATH/TRAF_dom"/>
</dbReference>
<dbReference type="Gene3D" id="1.25.40.420">
    <property type="match status" value="1"/>
</dbReference>
<feature type="compositionally biased region" description="Acidic residues" evidence="1">
    <location>
        <begin position="136"/>
        <end position="145"/>
    </location>
</feature>
<dbReference type="PROSITE" id="PS50097">
    <property type="entry name" value="BTB"/>
    <property type="match status" value="1"/>
</dbReference>
<dbReference type="InterPro" id="IPR000210">
    <property type="entry name" value="BTB/POZ_dom"/>
</dbReference>
<dbReference type="InterPro" id="IPR011333">
    <property type="entry name" value="SKP1/BTB/POZ_sf"/>
</dbReference>
<feature type="domain" description="BTB" evidence="2">
    <location>
        <begin position="194"/>
        <end position="252"/>
    </location>
</feature>
<gene>
    <name evidence="4" type="ORF">HK097_010898</name>
</gene>
<dbReference type="CDD" id="cd18186">
    <property type="entry name" value="BTB_POZ_ZBTB_KLHL-like"/>
    <property type="match status" value="1"/>
</dbReference>
<dbReference type="AlphaFoldDB" id="A0AAD5SH93"/>
<reference evidence="4" key="1">
    <citation type="submission" date="2020-05" db="EMBL/GenBank/DDBJ databases">
        <title>Phylogenomic resolution of chytrid fungi.</title>
        <authorList>
            <person name="Stajich J.E."/>
            <person name="Amses K."/>
            <person name="Simmons R."/>
            <person name="Seto K."/>
            <person name="Myers J."/>
            <person name="Bonds A."/>
            <person name="Quandt C.A."/>
            <person name="Barry K."/>
            <person name="Liu P."/>
            <person name="Grigoriev I."/>
            <person name="Longcore J.E."/>
            <person name="James T.Y."/>
        </authorList>
    </citation>
    <scope>NUCLEOTIDE SEQUENCE</scope>
    <source>
        <strain evidence="4">JEL0318</strain>
    </source>
</reference>
<sequence>MGLFLDVVKTDAEKAQGDTWSRPLVFFRLSVLKKNTREPVARKEREPANAEGFGHKFSHPRSWGWASMLPLGRLSEALTTDGTLNIHAEVCWQQRAELVGLLNNSNSCPTSGGLLFSQTLADVHFRVSERVATPEDQLDNDAADEISEKSPSESSGAEDDDTEARAVVVNAKRKKPDLPALKPPGFGGAITITIPAHRAILASRSDYFAAMFGSGLREGQTPDGIVDITDFSAPAVRAMLEFLYTGRLATTPPDRSARAELIKLSDRYQLTGLHNYVGAMMLEKDLTLDSAVEVLELADVYSGASGELKSACLGYVKENVGKLKTRETFKEWVRQTERRDLIVELFSLM</sequence>
<name>A0AAD5SH93_9FUNG</name>
<dbReference type="EMBL" id="JADGJD010000085">
    <property type="protein sequence ID" value="KAJ3055318.1"/>
    <property type="molecule type" value="Genomic_DNA"/>
</dbReference>
<comment type="caution">
    <text evidence="4">The sequence shown here is derived from an EMBL/GenBank/DDBJ whole genome shotgun (WGS) entry which is preliminary data.</text>
</comment>
<dbReference type="CDD" id="cd14733">
    <property type="entry name" value="BACK"/>
    <property type="match status" value="1"/>
</dbReference>